<evidence type="ECO:0000256" key="5">
    <source>
        <dbReference type="ARBA" id="ARBA00023136"/>
    </source>
</evidence>
<organism evidence="8 9">
    <name type="scientific">Alkanindiges hydrocarboniclasticus</name>
    <dbReference type="NCBI Taxonomy" id="1907941"/>
    <lineage>
        <taxon>Bacteria</taxon>
        <taxon>Pseudomonadati</taxon>
        <taxon>Pseudomonadota</taxon>
        <taxon>Gammaproteobacteria</taxon>
        <taxon>Moraxellales</taxon>
        <taxon>Moraxellaceae</taxon>
        <taxon>Alkanindiges</taxon>
    </lineage>
</organism>
<dbReference type="OrthoDB" id="9803577at2"/>
<dbReference type="Gene3D" id="3.40.1710.10">
    <property type="entry name" value="abc type-2 transporter like domain"/>
    <property type="match status" value="1"/>
</dbReference>
<keyword evidence="4 6" id="KW-1133">Transmembrane helix</keyword>
<proteinExistence type="predicted"/>
<dbReference type="InterPro" id="IPR013525">
    <property type="entry name" value="ABC2_TM"/>
</dbReference>
<feature type="transmembrane region" description="Helical" evidence="6">
    <location>
        <begin position="296"/>
        <end position="318"/>
    </location>
</feature>
<feature type="transmembrane region" description="Helical" evidence="6">
    <location>
        <begin position="352"/>
        <end position="370"/>
    </location>
</feature>
<reference evidence="8 9" key="1">
    <citation type="submission" date="2016-10" db="EMBL/GenBank/DDBJ databases">
        <title>Draft Genome sequence of Alkanindiges sp. strain H1.</title>
        <authorList>
            <person name="Subhash Y."/>
            <person name="Lee S."/>
        </authorList>
    </citation>
    <scope>NUCLEOTIDE SEQUENCE [LARGE SCALE GENOMIC DNA]</scope>
    <source>
        <strain evidence="8 9">H1</strain>
    </source>
</reference>
<name>A0A1S8CTW0_9GAMM</name>
<dbReference type="PANTHER" id="PTHR30294:SF47">
    <property type="entry name" value="INNER MEMBRANE TRANSPORT PERMEASE YHHJ"/>
    <property type="match status" value="1"/>
</dbReference>
<accession>A0A1S8CTW0</accession>
<evidence type="ECO:0000256" key="6">
    <source>
        <dbReference type="SAM" id="Phobius"/>
    </source>
</evidence>
<feature type="transmembrane region" description="Helical" evidence="6">
    <location>
        <begin position="223"/>
        <end position="248"/>
    </location>
</feature>
<gene>
    <name evidence="8" type="ORF">BKE30_10460</name>
</gene>
<evidence type="ECO:0000256" key="3">
    <source>
        <dbReference type="ARBA" id="ARBA00022692"/>
    </source>
</evidence>
<evidence type="ECO:0000256" key="1">
    <source>
        <dbReference type="ARBA" id="ARBA00004651"/>
    </source>
</evidence>
<dbReference type="Proteomes" id="UP000192132">
    <property type="component" value="Unassembled WGS sequence"/>
</dbReference>
<dbReference type="EMBL" id="MLCN01000028">
    <property type="protein sequence ID" value="ONG38986.1"/>
    <property type="molecule type" value="Genomic_DNA"/>
</dbReference>
<evidence type="ECO:0000259" key="7">
    <source>
        <dbReference type="Pfam" id="PF12698"/>
    </source>
</evidence>
<evidence type="ECO:0000313" key="8">
    <source>
        <dbReference type="EMBL" id="ONG38986.1"/>
    </source>
</evidence>
<keyword evidence="3 6" id="KW-0812">Transmembrane</keyword>
<keyword evidence="9" id="KW-1185">Reference proteome</keyword>
<dbReference type="GO" id="GO:0140359">
    <property type="term" value="F:ABC-type transporter activity"/>
    <property type="evidence" value="ECO:0007669"/>
    <property type="project" value="InterPro"/>
</dbReference>
<sequence length="380" mass="41823">MWAAFWRELNFLKHSYWDLALVTLAPLLVIIFLASMLAQGSPRHLPIVVVDQDHSAYSRQIIRNLQATPALSVYAYEPTMPLAEQHLKQLKAWGVVHIPAQAQANVLHGRSPEIASYFNEAFFSIASTVAGGVNSAVSAATREQQHTLIRQLGVPPIEFNLPTIQVTALYNPQLSYELFLEPFAVTAILHLLLACCVAASIGRDFITGSDREFSSTKKSGAALNLLFGKLLPYIIIFSLWCFLWTVWMTGFRGWVIQGNVLLLLAGQVLLFTAYALFATTIVLLAKDINTGLSMVAIYAGSSLSYAGVTLPTIGAPLFTRIWSNSLPFTAYAKLQTQQWIIGSPWQTSLTPLLILVSFVAGFLLLSLLLLKRQPVMSAKA</sequence>
<feature type="domain" description="ABC-2 type transporter transmembrane" evidence="7">
    <location>
        <begin position="19"/>
        <end position="368"/>
    </location>
</feature>
<evidence type="ECO:0000256" key="4">
    <source>
        <dbReference type="ARBA" id="ARBA00022989"/>
    </source>
</evidence>
<comment type="subcellular location">
    <subcellularLocation>
        <location evidence="1">Cell membrane</location>
        <topology evidence="1">Multi-pass membrane protein</topology>
    </subcellularLocation>
</comment>
<comment type="caution">
    <text evidence="8">The sequence shown here is derived from an EMBL/GenBank/DDBJ whole genome shotgun (WGS) entry which is preliminary data.</text>
</comment>
<dbReference type="STRING" id="1907941.BKE30_10460"/>
<dbReference type="AlphaFoldDB" id="A0A1S8CTW0"/>
<evidence type="ECO:0000256" key="2">
    <source>
        <dbReference type="ARBA" id="ARBA00022475"/>
    </source>
</evidence>
<feature type="transmembrane region" description="Helical" evidence="6">
    <location>
        <begin position="16"/>
        <end position="38"/>
    </location>
</feature>
<keyword evidence="5 6" id="KW-0472">Membrane</keyword>
<feature type="transmembrane region" description="Helical" evidence="6">
    <location>
        <begin position="260"/>
        <end position="284"/>
    </location>
</feature>
<evidence type="ECO:0000313" key="9">
    <source>
        <dbReference type="Proteomes" id="UP000192132"/>
    </source>
</evidence>
<dbReference type="Pfam" id="PF12698">
    <property type="entry name" value="ABC2_membrane_3"/>
    <property type="match status" value="1"/>
</dbReference>
<dbReference type="RefSeq" id="WP_076878636.1">
    <property type="nucleotide sequence ID" value="NZ_MLCN01000028.1"/>
</dbReference>
<dbReference type="InterPro" id="IPR051449">
    <property type="entry name" value="ABC-2_transporter_component"/>
</dbReference>
<keyword evidence="2" id="KW-1003">Cell membrane</keyword>
<protein>
    <recommendedName>
        <fullName evidence="7">ABC-2 type transporter transmembrane domain-containing protein</fullName>
    </recommendedName>
</protein>
<dbReference type="PANTHER" id="PTHR30294">
    <property type="entry name" value="MEMBRANE COMPONENT OF ABC TRANSPORTER YHHJ-RELATED"/>
    <property type="match status" value="1"/>
</dbReference>
<dbReference type="GO" id="GO:0005886">
    <property type="term" value="C:plasma membrane"/>
    <property type="evidence" value="ECO:0007669"/>
    <property type="project" value="UniProtKB-SubCell"/>
</dbReference>